<dbReference type="GO" id="GO:0003677">
    <property type="term" value="F:DNA binding"/>
    <property type="evidence" value="ECO:0007669"/>
    <property type="project" value="InterPro"/>
</dbReference>
<evidence type="ECO:0000256" key="6">
    <source>
        <dbReference type="ARBA" id="ARBA00022747"/>
    </source>
</evidence>
<evidence type="ECO:0000256" key="1">
    <source>
        <dbReference type="ARBA" id="ARBA00006594"/>
    </source>
</evidence>
<dbReference type="GO" id="GO:0009007">
    <property type="term" value="F:site-specific DNA-methyltransferase (adenine-specific) activity"/>
    <property type="evidence" value="ECO:0007669"/>
    <property type="project" value="UniProtKB-EC"/>
</dbReference>
<dbReference type="InterPro" id="IPR002052">
    <property type="entry name" value="DNA_methylase_N6_adenine_CS"/>
</dbReference>
<evidence type="ECO:0000313" key="12">
    <source>
        <dbReference type="Proteomes" id="UP000216101"/>
    </source>
</evidence>
<dbReference type="Gene3D" id="3.40.50.150">
    <property type="entry name" value="Vaccinia Virus protein VP39"/>
    <property type="match status" value="1"/>
</dbReference>
<feature type="coiled-coil region" evidence="8">
    <location>
        <begin position="656"/>
        <end position="683"/>
    </location>
</feature>
<evidence type="ECO:0000313" key="11">
    <source>
        <dbReference type="EMBL" id="OZY87513.1"/>
    </source>
</evidence>
<dbReference type="InterPro" id="IPR029063">
    <property type="entry name" value="SAM-dependent_MTases_sf"/>
</dbReference>
<dbReference type="GO" id="GO:0009307">
    <property type="term" value="P:DNA restriction-modification system"/>
    <property type="evidence" value="ECO:0007669"/>
    <property type="project" value="UniProtKB-KW"/>
</dbReference>
<dbReference type="RefSeq" id="WP_094984913.1">
    <property type="nucleotide sequence ID" value="NZ_NHNI01000001.1"/>
</dbReference>
<dbReference type="PANTHER" id="PTHR42933">
    <property type="entry name" value="SLR6095 PROTEIN"/>
    <property type="match status" value="1"/>
</dbReference>
<comment type="catalytic activity">
    <reaction evidence="7">
        <text>a 2'-deoxyadenosine in DNA + S-adenosyl-L-methionine = an N(6)-methyl-2'-deoxyadenosine in DNA + S-adenosyl-L-homocysteine + H(+)</text>
        <dbReference type="Rhea" id="RHEA:15197"/>
        <dbReference type="Rhea" id="RHEA-COMP:12418"/>
        <dbReference type="Rhea" id="RHEA-COMP:12419"/>
        <dbReference type="ChEBI" id="CHEBI:15378"/>
        <dbReference type="ChEBI" id="CHEBI:57856"/>
        <dbReference type="ChEBI" id="CHEBI:59789"/>
        <dbReference type="ChEBI" id="CHEBI:90615"/>
        <dbReference type="ChEBI" id="CHEBI:90616"/>
        <dbReference type="EC" id="2.1.1.72"/>
    </reaction>
</comment>
<dbReference type="InterPro" id="IPR022749">
    <property type="entry name" value="D12N6_MeTrfase_N"/>
</dbReference>
<feature type="domain" description="N6 adenine-specific DNA methyltransferase N-terminal" evidence="10">
    <location>
        <begin position="8"/>
        <end position="165"/>
    </location>
</feature>
<organism evidence="11 12">
    <name type="scientific">Cellvibrio mixtus</name>
    <dbReference type="NCBI Taxonomy" id="39650"/>
    <lineage>
        <taxon>Bacteria</taxon>
        <taxon>Pseudomonadati</taxon>
        <taxon>Pseudomonadota</taxon>
        <taxon>Gammaproteobacteria</taxon>
        <taxon>Cellvibrionales</taxon>
        <taxon>Cellvibrionaceae</taxon>
        <taxon>Cellvibrio</taxon>
    </lineage>
</organism>
<dbReference type="PRINTS" id="PR00507">
    <property type="entry name" value="N12N6MTFRASE"/>
</dbReference>
<dbReference type="GO" id="GO:0004519">
    <property type="term" value="F:endonuclease activity"/>
    <property type="evidence" value="ECO:0007669"/>
    <property type="project" value="UniProtKB-KW"/>
</dbReference>
<comment type="similarity">
    <text evidence="1">Belongs to the N(4)/N(6)-methyltransferase family.</text>
</comment>
<protein>
    <recommendedName>
        <fullName evidence="2">site-specific DNA-methyltransferase (adenine-specific)</fullName>
        <ecNumber evidence="2">2.1.1.72</ecNumber>
    </recommendedName>
</protein>
<evidence type="ECO:0000256" key="7">
    <source>
        <dbReference type="ARBA" id="ARBA00047942"/>
    </source>
</evidence>
<keyword evidence="8" id="KW-0175">Coiled coil</keyword>
<evidence type="ECO:0000256" key="3">
    <source>
        <dbReference type="ARBA" id="ARBA00022603"/>
    </source>
</evidence>
<keyword evidence="11" id="KW-0540">Nuclease</keyword>
<evidence type="ECO:0000256" key="8">
    <source>
        <dbReference type="SAM" id="Coils"/>
    </source>
</evidence>
<keyword evidence="11" id="KW-0255">Endonuclease</keyword>
<gene>
    <name evidence="11" type="ORF">CBP51_11230</name>
</gene>
<dbReference type="Pfam" id="PF12161">
    <property type="entry name" value="HsdM_N"/>
    <property type="match status" value="1"/>
</dbReference>
<sequence>MKLTLSRLENLLLAACDDLRGSMDASEYKEYIFGMLFLKRASDLFDQRQEELTKELTGLGMSAADIEIELNDPDNYSGQYFYVPERARWNRGWQEEVIENGETKIKHHPALKHVKDNVGTALNKALEAIEDANLDALQDVLKGINFNRKIGQRTLDDAVLSDFVLNFEKIPLRDEDFEFPDLLGAAYEWLIKYFADSAGKKAGEFYTPAEVVRVCVEICDPQEGMSVYDPTVGSGGMLIQMRDYLLENGGSASEISLNGQEKIGTTWSICKMNMLLHGISHADIRQEDTLSNPQHLDDKNELMRFDRVVANPPFSQNYKKSEIKRPGRFPVWLPEKGKKADLMFVQHMLSVLKHNGRLATVMPHGVLFRGGEERDARKHFINQGYLEAVIGLPSNLFYGTGIPACILVMNKQGAATRKSVLFINADREYREGKAQNHLRPEDIDKIIHAYRIGEDIPGYARQVPIEEIQAEDYNCNIRRYVDNAPPPEPQDVRAHLHGGVPLSEINALQHYWDNYATLRDAIFVARDNTYADFSAVISSKRSIAEFVNAHPSLKNCHQQLIETLHSWWQANVNLVEALAPNPETLAQPSGNIYTLRKNLLSNITQALSAQNLLTPFQVRGAFANYMAMLKADFKSIAASGWGAELIPDQDILQSQFPEVLEELEQAQARLAELQALFAAADEEDFDDTEDTGVLPSGDVKTKKDELKTSTAELKAQLKLCKDLAASLFLEIKVANLLPKTANKAFYCSEGFAQQEPQFDNAQRIISLAQEVGVQSEYIEPLCDAMVIGKLAYERAQAIAMSLERHKKLEDDVKAQKSIIKANADKRDLLVESARAKITQEEAREIIIERLHKTLIDTYKTYLRAEQRVCIAAIENLWQKYAVTAKTIEAERDAAAKELQAFLVELGYE</sequence>
<accession>A0A266QCA5</accession>
<keyword evidence="3" id="KW-0489">Methyltransferase</keyword>
<comment type="caution">
    <text evidence="11">The sequence shown here is derived from an EMBL/GenBank/DDBJ whole genome shotgun (WGS) entry which is preliminary data.</text>
</comment>
<dbReference type="GO" id="GO:0032259">
    <property type="term" value="P:methylation"/>
    <property type="evidence" value="ECO:0007669"/>
    <property type="project" value="UniProtKB-KW"/>
</dbReference>
<dbReference type="Pfam" id="PF02384">
    <property type="entry name" value="N6_Mtase"/>
    <property type="match status" value="1"/>
</dbReference>
<dbReference type="GO" id="GO:0008170">
    <property type="term" value="F:N-methyltransferase activity"/>
    <property type="evidence" value="ECO:0007669"/>
    <property type="project" value="InterPro"/>
</dbReference>
<dbReference type="InterPro" id="IPR003356">
    <property type="entry name" value="DNA_methylase_A-5"/>
</dbReference>
<keyword evidence="5" id="KW-0949">S-adenosyl-L-methionine</keyword>
<evidence type="ECO:0000259" key="9">
    <source>
        <dbReference type="Pfam" id="PF02384"/>
    </source>
</evidence>
<keyword evidence="6" id="KW-0680">Restriction system</keyword>
<feature type="domain" description="DNA methylase adenine-specific" evidence="9">
    <location>
        <begin position="181"/>
        <end position="483"/>
    </location>
</feature>
<evidence type="ECO:0000259" key="10">
    <source>
        <dbReference type="Pfam" id="PF12161"/>
    </source>
</evidence>
<dbReference type="SUPFAM" id="SSF53335">
    <property type="entry name" value="S-adenosyl-L-methionine-dependent methyltransferases"/>
    <property type="match status" value="1"/>
</dbReference>
<dbReference type="InterPro" id="IPR051537">
    <property type="entry name" value="DNA_Adenine_Mtase"/>
</dbReference>
<evidence type="ECO:0000256" key="2">
    <source>
        <dbReference type="ARBA" id="ARBA00011900"/>
    </source>
</evidence>
<evidence type="ECO:0000256" key="4">
    <source>
        <dbReference type="ARBA" id="ARBA00022679"/>
    </source>
</evidence>
<dbReference type="InterPro" id="IPR038333">
    <property type="entry name" value="T1MK-like_N_sf"/>
</dbReference>
<keyword evidence="12" id="KW-1185">Reference proteome</keyword>
<dbReference type="Gene3D" id="1.20.1260.30">
    <property type="match status" value="1"/>
</dbReference>
<evidence type="ECO:0000256" key="5">
    <source>
        <dbReference type="ARBA" id="ARBA00022691"/>
    </source>
</evidence>
<keyword evidence="4" id="KW-0808">Transferase</keyword>
<keyword evidence="11" id="KW-0378">Hydrolase</keyword>
<name>A0A266QCA5_9GAMM</name>
<dbReference type="PANTHER" id="PTHR42933:SF3">
    <property type="entry name" value="TYPE I RESTRICTION ENZYME MJAVIII METHYLASE SUBUNIT"/>
    <property type="match status" value="1"/>
</dbReference>
<dbReference type="AlphaFoldDB" id="A0A266QCA5"/>
<proteinExistence type="inferred from homology"/>
<dbReference type="PROSITE" id="PS00092">
    <property type="entry name" value="N6_MTASE"/>
    <property type="match status" value="1"/>
</dbReference>
<dbReference type="EMBL" id="NHNI01000001">
    <property type="protein sequence ID" value="OZY87513.1"/>
    <property type="molecule type" value="Genomic_DNA"/>
</dbReference>
<dbReference type="Proteomes" id="UP000216101">
    <property type="component" value="Unassembled WGS sequence"/>
</dbReference>
<reference evidence="12" key="1">
    <citation type="submission" date="2017-05" db="EMBL/GenBank/DDBJ databases">
        <authorList>
            <person name="Barney B.M."/>
        </authorList>
    </citation>
    <scope>NUCLEOTIDE SEQUENCE [LARGE SCALE GENOMIC DNA]</scope>
    <source>
        <strain evidence="12">PSBB022</strain>
    </source>
</reference>
<dbReference type="EC" id="2.1.1.72" evidence="2"/>